<reference evidence="4" key="1">
    <citation type="submission" date="2017-02" db="UniProtKB">
        <authorList>
            <consortium name="WormBaseParasite"/>
        </authorList>
    </citation>
    <scope>IDENTIFICATION</scope>
</reference>
<feature type="region of interest" description="Disordered" evidence="1">
    <location>
        <begin position="37"/>
        <end position="247"/>
    </location>
</feature>
<gene>
    <name evidence="2" type="ORF">ASIM_LOCUS12604</name>
</gene>
<feature type="compositionally biased region" description="Low complexity" evidence="1">
    <location>
        <begin position="188"/>
        <end position="205"/>
    </location>
</feature>
<feature type="compositionally biased region" description="Pro residues" evidence="1">
    <location>
        <begin position="336"/>
        <end position="347"/>
    </location>
</feature>
<dbReference type="WBParaSite" id="ASIM_0001313801-mRNA-1">
    <property type="protein sequence ID" value="ASIM_0001313801-mRNA-1"/>
    <property type="gene ID" value="ASIM_0001313801"/>
</dbReference>
<feature type="compositionally biased region" description="Polar residues" evidence="1">
    <location>
        <begin position="64"/>
        <end position="82"/>
    </location>
</feature>
<feature type="compositionally biased region" description="Low complexity" evidence="1">
    <location>
        <begin position="491"/>
        <end position="503"/>
    </location>
</feature>
<dbReference type="Gene3D" id="1.10.840.10">
    <property type="entry name" value="Ras guanine-nucleotide exchange factors catalytic domain"/>
    <property type="match status" value="1"/>
</dbReference>
<dbReference type="GO" id="GO:0007264">
    <property type="term" value="P:small GTPase-mediated signal transduction"/>
    <property type="evidence" value="ECO:0007669"/>
    <property type="project" value="InterPro"/>
</dbReference>
<dbReference type="Proteomes" id="UP000267096">
    <property type="component" value="Unassembled WGS sequence"/>
</dbReference>
<feature type="region of interest" description="Disordered" evidence="1">
    <location>
        <begin position="335"/>
        <end position="356"/>
    </location>
</feature>
<accession>A0A0M3JXQ0</accession>
<organism evidence="4">
    <name type="scientific">Anisakis simplex</name>
    <name type="common">Herring worm</name>
    <dbReference type="NCBI Taxonomy" id="6269"/>
    <lineage>
        <taxon>Eukaryota</taxon>
        <taxon>Metazoa</taxon>
        <taxon>Ecdysozoa</taxon>
        <taxon>Nematoda</taxon>
        <taxon>Chromadorea</taxon>
        <taxon>Rhabditida</taxon>
        <taxon>Spirurina</taxon>
        <taxon>Ascaridomorpha</taxon>
        <taxon>Ascaridoidea</taxon>
        <taxon>Anisakidae</taxon>
        <taxon>Anisakis</taxon>
        <taxon>Anisakis simplex complex</taxon>
    </lineage>
</organism>
<feature type="compositionally biased region" description="Basic residues" evidence="1">
    <location>
        <begin position="479"/>
        <end position="490"/>
    </location>
</feature>
<evidence type="ECO:0000313" key="4">
    <source>
        <dbReference type="WBParaSite" id="ASIM_0001313801-mRNA-1"/>
    </source>
</evidence>
<evidence type="ECO:0000313" key="2">
    <source>
        <dbReference type="EMBL" id="VDK47742.1"/>
    </source>
</evidence>
<dbReference type="AlphaFoldDB" id="A0A0M3JXQ0"/>
<feature type="compositionally biased region" description="Low complexity" evidence="1">
    <location>
        <begin position="234"/>
        <end position="246"/>
    </location>
</feature>
<dbReference type="OrthoDB" id="5877569at2759"/>
<feature type="compositionally biased region" description="Low complexity" evidence="1">
    <location>
        <begin position="388"/>
        <end position="404"/>
    </location>
</feature>
<feature type="region of interest" description="Disordered" evidence="1">
    <location>
        <begin position="387"/>
        <end position="503"/>
    </location>
</feature>
<feature type="compositionally biased region" description="Low complexity" evidence="1">
    <location>
        <begin position="147"/>
        <end position="158"/>
    </location>
</feature>
<name>A0A0M3JXQ0_ANISI</name>
<evidence type="ECO:0000256" key="1">
    <source>
        <dbReference type="SAM" id="MobiDB-lite"/>
    </source>
</evidence>
<protein>
    <submittedName>
        <fullName evidence="4">Protein kinase domain-containing protein</fullName>
    </submittedName>
</protein>
<dbReference type="EMBL" id="UYRR01031217">
    <property type="protein sequence ID" value="VDK47742.1"/>
    <property type="molecule type" value="Genomic_DNA"/>
</dbReference>
<reference evidence="2 3" key="2">
    <citation type="submission" date="2018-11" db="EMBL/GenBank/DDBJ databases">
        <authorList>
            <consortium name="Pathogen Informatics"/>
        </authorList>
    </citation>
    <scope>NUCLEOTIDE SEQUENCE [LARGE SCALE GENOMIC DNA]</scope>
</reference>
<dbReference type="GO" id="GO:0005085">
    <property type="term" value="F:guanyl-nucleotide exchange factor activity"/>
    <property type="evidence" value="ECO:0007669"/>
    <property type="project" value="InterPro"/>
</dbReference>
<dbReference type="InterPro" id="IPR036964">
    <property type="entry name" value="RASGEF_cat_dom_sf"/>
</dbReference>
<proteinExistence type="predicted"/>
<feature type="compositionally biased region" description="Basic and acidic residues" evidence="1">
    <location>
        <begin position="37"/>
        <end position="46"/>
    </location>
</feature>
<evidence type="ECO:0000313" key="3">
    <source>
        <dbReference type="Proteomes" id="UP000267096"/>
    </source>
</evidence>
<feature type="compositionally biased region" description="Low complexity" evidence="1">
    <location>
        <begin position="458"/>
        <end position="469"/>
    </location>
</feature>
<sequence length="503" mass="54324">MLAFQQFFETINPLNGFDGKESLETYMWEQSLKVEPKDAEKLDSIKPSRPASVLKSPGIKPPKTLSSVASTSGPSNHYSGYRSSGRGFTANFNTYSPGMFNESAPDTPRSFTESSSQMDERNSHLGMVEINPGYQPRYLGDARRGEASPLSPLPLNSAIPPPPLIPRQRKEKARSGPPSPLISNAILSPSSSSKSQHQQKTQPTSHAPPLYPRRTSPHFFPSPVLPPLPFKSHPTSSTAPASPLSPERCSTAHTDAILWDSCAQSHKFSSFLFCEKVLLISVVSGHRHTESSFVFPPNANSMCLMAADQNRTLVAAAADSSNVMTSPNGCATFATAPPPPPQLPAVPPRRKAEALPAPLPPDAIRVVWSGEASPQTPIVSAVLPLPTPSASANSSSPATDTNSTLIQNQNTPPLYPRRATTSDAPPRPPKSDSTLRRQVHASSSIVNAAYMDSPSQPSSPNNLDSSMSPSSPPPLPPKTYKRQQNHHHHQPQQPQQINQEQQR</sequence>
<keyword evidence="3" id="KW-1185">Reference proteome</keyword>